<protein>
    <submittedName>
        <fullName evidence="2">DinB family protein</fullName>
    </submittedName>
</protein>
<evidence type="ECO:0000259" key="1">
    <source>
        <dbReference type="Pfam" id="PF12867"/>
    </source>
</evidence>
<reference evidence="2" key="1">
    <citation type="submission" date="2023-03" db="EMBL/GenBank/DDBJ databases">
        <title>Andean soil-derived lignocellulolytic bacterial consortium as a source of novel taxa and putative plastic-active enzymes.</title>
        <authorList>
            <person name="Diaz-Garcia L."/>
            <person name="Chuvochina M."/>
            <person name="Feuerriegel G."/>
            <person name="Bunk B."/>
            <person name="Sproer C."/>
            <person name="Streit W.R."/>
            <person name="Rodriguez L.M."/>
            <person name="Overmann J."/>
            <person name="Jimenez D.J."/>
        </authorList>
    </citation>
    <scope>NUCLEOTIDE SEQUENCE</scope>
    <source>
        <strain evidence="2">MAG 7</strain>
    </source>
</reference>
<dbReference type="InterPro" id="IPR024775">
    <property type="entry name" value="DinB-like"/>
</dbReference>
<evidence type="ECO:0000313" key="3">
    <source>
        <dbReference type="Proteomes" id="UP001220610"/>
    </source>
</evidence>
<accession>A0AAJ5WN24</accession>
<dbReference type="Proteomes" id="UP001220610">
    <property type="component" value="Chromosome"/>
</dbReference>
<name>A0AAJ5WN24_9BACT</name>
<dbReference type="Gene3D" id="1.20.120.450">
    <property type="entry name" value="dinb family like domain"/>
    <property type="match status" value="1"/>
</dbReference>
<sequence>MSRENLPEVWLRGPLPSVPALLQPAAHALLQAREELHAFLVAMPPELIWQRPVGLASVAFHLQHLAGVLDRLLTYAREEQLTAAQLDYLKAEGIENSTLSKEQLLHAFDAAVDAAIAQMERTDPATLTEVRGVGRQQLPSTVIGLLFHAAEHTMRHTGQLLVTARVLIGGITGVE</sequence>
<gene>
    <name evidence="2" type="ORF">P0Y53_14050</name>
</gene>
<proteinExistence type="predicted"/>
<evidence type="ECO:0000313" key="2">
    <source>
        <dbReference type="EMBL" id="WEK33610.1"/>
    </source>
</evidence>
<organism evidence="2 3">
    <name type="scientific">Candidatus Pseudobacter hemicellulosilyticus</name>
    <dbReference type="NCBI Taxonomy" id="3121375"/>
    <lineage>
        <taxon>Bacteria</taxon>
        <taxon>Pseudomonadati</taxon>
        <taxon>Bacteroidota</taxon>
        <taxon>Chitinophagia</taxon>
        <taxon>Chitinophagales</taxon>
        <taxon>Chitinophagaceae</taxon>
        <taxon>Pseudobacter</taxon>
    </lineage>
</organism>
<dbReference type="Pfam" id="PF12867">
    <property type="entry name" value="DinB_2"/>
    <property type="match status" value="1"/>
</dbReference>
<feature type="domain" description="DinB-like" evidence="1">
    <location>
        <begin position="29"/>
        <end position="160"/>
    </location>
</feature>
<dbReference type="AlphaFoldDB" id="A0AAJ5WN24"/>
<dbReference type="SUPFAM" id="SSF109854">
    <property type="entry name" value="DinB/YfiT-like putative metalloenzymes"/>
    <property type="match status" value="1"/>
</dbReference>
<dbReference type="InterPro" id="IPR034660">
    <property type="entry name" value="DinB/YfiT-like"/>
</dbReference>
<dbReference type="EMBL" id="CP119311">
    <property type="protein sequence ID" value="WEK33610.1"/>
    <property type="molecule type" value="Genomic_DNA"/>
</dbReference>